<gene>
    <name evidence="2" type="ORF">IEE83_18960</name>
</gene>
<keyword evidence="2" id="KW-0808">Transferase</keyword>
<evidence type="ECO:0000313" key="2">
    <source>
        <dbReference type="EMBL" id="MBE9463969.1"/>
    </source>
</evidence>
<proteinExistence type="predicted"/>
<dbReference type="Proteomes" id="UP000634134">
    <property type="component" value="Unassembled WGS sequence"/>
</dbReference>
<keyword evidence="3" id="KW-1185">Reference proteome</keyword>
<comment type="caution">
    <text evidence="2">The sequence shown here is derived from an EMBL/GenBank/DDBJ whole genome shotgun (WGS) entry which is preliminary data.</text>
</comment>
<accession>A0ABR9WII1</accession>
<feature type="domain" description="DUF6250" evidence="1">
    <location>
        <begin position="61"/>
        <end position="220"/>
    </location>
</feature>
<protein>
    <submittedName>
        <fullName evidence="2">Methyltransferase</fullName>
    </submittedName>
</protein>
<evidence type="ECO:0000313" key="3">
    <source>
        <dbReference type="Proteomes" id="UP000634134"/>
    </source>
</evidence>
<organism evidence="2 3">
    <name type="scientific">Dyadobacter subterraneus</name>
    <dbReference type="NCBI Taxonomy" id="2773304"/>
    <lineage>
        <taxon>Bacteria</taxon>
        <taxon>Pseudomonadati</taxon>
        <taxon>Bacteroidota</taxon>
        <taxon>Cytophagia</taxon>
        <taxon>Cytophagales</taxon>
        <taxon>Spirosomataceae</taxon>
        <taxon>Dyadobacter</taxon>
    </lineage>
</organism>
<name>A0ABR9WII1_9BACT</name>
<reference evidence="3" key="1">
    <citation type="submission" date="2023-07" db="EMBL/GenBank/DDBJ databases">
        <title>Dyadobacter sp. nov 'subterranea' isolated from contaminted grondwater.</title>
        <authorList>
            <person name="Szabo I."/>
            <person name="Al-Omari J."/>
            <person name="Szerdahelyi S.G."/>
            <person name="Rado J."/>
        </authorList>
    </citation>
    <scope>NUCLEOTIDE SEQUENCE [LARGE SCALE GENOMIC DNA]</scope>
    <source>
        <strain evidence="3">UP-52</strain>
    </source>
</reference>
<dbReference type="GO" id="GO:0032259">
    <property type="term" value="P:methylation"/>
    <property type="evidence" value="ECO:0007669"/>
    <property type="project" value="UniProtKB-KW"/>
</dbReference>
<sequence length="227" mass="26240">MLIIFISYLPNFAVAQIPGKDHKNLIFQDDFQKPLDTTIWKPEIADLTNSSIITKDGKLVIDTKGGVTVWLNKLLKTNIEITYNWTVLVGTGKNDRLSDLNQFWMASDPLRTNLFTRKGKLEEYDSLSLYYVGMGGNSNTTTRFRKYPGDGQRVLLLEYTDKDHLLIANKTYQIRIIVKNGVTEFWVDGNKYFFYQDKNPLITGYFGFRSTSSMHEISDFKVYQLED</sequence>
<dbReference type="GO" id="GO:0008168">
    <property type="term" value="F:methyltransferase activity"/>
    <property type="evidence" value="ECO:0007669"/>
    <property type="project" value="UniProtKB-KW"/>
</dbReference>
<dbReference type="InterPro" id="IPR046217">
    <property type="entry name" value="DUF6250"/>
</dbReference>
<evidence type="ECO:0000259" key="1">
    <source>
        <dbReference type="Pfam" id="PF19763"/>
    </source>
</evidence>
<dbReference type="Pfam" id="PF19763">
    <property type="entry name" value="DUF6250"/>
    <property type="match status" value="1"/>
</dbReference>
<dbReference type="EMBL" id="JACYGY010000001">
    <property type="protein sequence ID" value="MBE9463969.1"/>
    <property type="molecule type" value="Genomic_DNA"/>
</dbReference>
<dbReference type="Gene3D" id="2.60.120.200">
    <property type="match status" value="1"/>
</dbReference>
<keyword evidence="2" id="KW-0489">Methyltransferase</keyword>